<feature type="domain" description="C2H2-type" evidence="15">
    <location>
        <begin position="1915"/>
        <end position="1942"/>
    </location>
</feature>
<dbReference type="Pfam" id="PF00096">
    <property type="entry name" value="zf-C2H2"/>
    <property type="match status" value="2"/>
</dbReference>
<evidence type="ECO:0000256" key="10">
    <source>
        <dbReference type="ARBA" id="ARBA00023163"/>
    </source>
</evidence>
<feature type="compositionally biased region" description="Low complexity" evidence="14">
    <location>
        <begin position="1103"/>
        <end position="1157"/>
    </location>
</feature>
<dbReference type="GO" id="GO:0005667">
    <property type="term" value="C:transcription regulator complex"/>
    <property type="evidence" value="ECO:0007669"/>
    <property type="project" value="TreeGrafter"/>
</dbReference>
<feature type="compositionally biased region" description="Basic and acidic residues" evidence="14">
    <location>
        <begin position="209"/>
        <end position="391"/>
    </location>
</feature>
<feature type="region of interest" description="Disordered" evidence="14">
    <location>
        <begin position="428"/>
        <end position="516"/>
    </location>
</feature>
<comment type="subcellular location">
    <subcellularLocation>
        <location evidence="1">Nucleus</location>
    </subcellularLocation>
</comment>
<dbReference type="GO" id="GO:0000978">
    <property type="term" value="F:RNA polymerase II cis-regulatory region sequence-specific DNA binding"/>
    <property type="evidence" value="ECO:0007669"/>
    <property type="project" value="TreeGrafter"/>
</dbReference>
<feature type="domain" description="C2H2-type" evidence="15">
    <location>
        <begin position="1854"/>
        <end position="1885"/>
    </location>
</feature>
<evidence type="ECO:0000256" key="1">
    <source>
        <dbReference type="ARBA" id="ARBA00004123"/>
    </source>
</evidence>
<keyword evidence="9" id="KW-0238">DNA-binding</keyword>
<dbReference type="FunFam" id="2.40.290.10:FF:000002">
    <property type="entry name" value="Spen family transcriptional repressor"/>
    <property type="match status" value="1"/>
</dbReference>
<dbReference type="GO" id="GO:2000026">
    <property type="term" value="P:regulation of multicellular organismal development"/>
    <property type="evidence" value="ECO:0007669"/>
    <property type="project" value="UniProtKB-ARBA"/>
</dbReference>
<dbReference type="FunFam" id="3.30.160.60:FF:000450">
    <property type="entry name" value="PR domain zinc finger protein 14"/>
    <property type="match status" value="1"/>
</dbReference>
<dbReference type="PANTHER" id="PTHR14003">
    <property type="entry name" value="TRANSCRIPTIONAL REPRESSOR PROTEIN YY"/>
    <property type="match status" value="1"/>
</dbReference>
<keyword evidence="10" id="KW-0804">Transcription</keyword>
<feature type="compositionally biased region" description="Basic and acidic residues" evidence="14">
    <location>
        <begin position="428"/>
        <end position="469"/>
    </location>
</feature>
<dbReference type="InterPro" id="IPR013087">
    <property type="entry name" value="Znf_C2H2_type"/>
</dbReference>
<feature type="domain" description="SPOC" evidence="16">
    <location>
        <begin position="1398"/>
        <end position="1568"/>
    </location>
</feature>
<feature type="compositionally biased region" description="Basic and acidic residues" evidence="14">
    <location>
        <begin position="1808"/>
        <end position="1821"/>
    </location>
</feature>
<feature type="region of interest" description="Disordered" evidence="14">
    <location>
        <begin position="1282"/>
        <end position="1303"/>
    </location>
</feature>
<protein>
    <submittedName>
        <fullName evidence="18">Msx2-interacting protein</fullName>
    </submittedName>
</protein>
<keyword evidence="6" id="KW-0694">RNA-binding</keyword>
<feature type="region of interest" description="Disordered" evidence="14">
    <location>
        <begin position="68"/>
        <end position="111"/>
    </location>
</feature>
<evidence type="ECO:0000256" key="12">
    <source>
        <dbReference type="PROSITE-ProRule" id="PRU00042"/>
    </source>
</evidence>
<evidence type="ECO:0000256" key="4">
    <source>
        <dbReference type="ARBA" id="ARBA00022771"/>
    </source>
</evidence>
<name>A0A914GU22_GLORO</name>
<dbReference type="GO" id="GO:0003723">
    <property type="term" value="F:RNA binding"/>
    <property type="evidence" value="ECO:0007669"/>
    <property type="project" value="UniProtKB-KW"/>
</dbReference>
<keyword evidence="5" id="KW-0862">Zinc</keyword>
<keyword evidence="17" id="KW-1185">Reference proteome</keyword>
<dbReference type="Gene3D" id="2.40.290.10">
    <property type="match status" value="1"/>
</dbReference>
<dbReference type="SUPFAM" id="SSF100939">
    <property type="entry name" value="SPOC domain-like"/>
    <property type="match status" value="1"/>
</dbReference>
<feature type="region of interest" description="Disordered" evidence="14">
    <location>
        <begin position="950"/>
        <end position="1072"/>
    </location>
</feature>
<feature type="region of interest" description="Disordered" evidence="14">
    <location>
        <begin position="718"/>
        <end position="794"/>
    </location>
</feature>
<dbReference type="SMART" id="SM00355">
    <property type="entry name" value="ZnF_C2H2"/>
    <property type="match status" value="5"/>
</dbReference>
<dbReference type="FunFam" id="3.30.160.60:FF:000744">
    <property type="entry name" value="zinc finger E-box-binding homeobox 1"/>
    <property type="match status" value="1"/>
</dbReference>
<keyword evidence="4 12" id="KW-0863">Zinc-finger</keyword>
<dbReference type="InterPro" id="IPR036236">
    <property type="entry name" value="Znf_C2H2_sf"/>
</dbReference>
<keyword evidence="7" id="KW-0805">Transcription regulation</keyword>
<dbReference type="PANTHER" id="PTHR14003:SF19">
    <property type="entry name" value="YY2 TRANSCRIPTION FACTOR"/>
    <property type="match status" value="1"/>
</dbReference>
<dbReference type="SUPFAM" id="SSF57667">
    <property type="entry name" value="beta-beta-alpha zinc fingers"/>
    <property type="match status" value="2"/>
</dbReference>
<feature type="compositionally biased region" description="Low complexity" evidence="14">
    <location>
        <begin position="740"/>
        <end position="754"/>
    </location>
</feature>
<evidence type="ECO:0000256" key="11">
    <source>
        <dbReference type="ARBA" id="ARBA00023242"/>
    </source>
</evidence>
<dbReference type="GO" id="GO:0008270">
    <property type="term" value="F:zinc ion binding"/>
    <property type="evidence" value="ECO:0007669"/>
    <property type="project" value="UniProtKB-KW"/>
</dbReference>
<feature type="region of interest" description="Disordered" evidence="14">
    <location>
        <begin position="1103"/>
        <end position="1158"/>
    </location>
</feature>
<feature type="compositionally biased region" description="Low complexity" evidence="14">
    <location>
        <begin position="1025"/>
        <end position="1056"/>
    </location>
</feature>
<feature type="region of interest" description="Disordered" evidence="14">
    <location>
        <begin position="885"/>
        <end position="911"/>
    </location>
</feature>
<feature type="region of interest" description="Disordered" evidence="14">
    <location>
        <begin position="1338"/>
        <end position="1380"/>
    </location>
</feature>
<organism evidence="17 18">
    <name type="scientific">Globodera rostochiensis</name>
    <name type="common">Golden nematode worm</name>
    <name type="synonym">Heterodera rostochiensis</name>
    <dbReference type="NCBI Taxonomy" id="31243"/>
    <lineage>
        <taxon>Eukaryota</taxon>
        <taxon>Metazoa</taxon>
        <taxon>Ecdysozoa</taxon>
        <taxon>Nematoda</taxon>
        <taxon>Chromadorea</taxon>
        <taxon>Rhabditida</taxon>
        <taxon>Tylenchina</taxon>
        <taxon>Tylenchomorpha</taxon>
        <taxon>Tylenchoidea</taxon>
        <taxon>Heteroderidae</taxon>
        <taxon>Heteroderinae</taxon>
        <taxon>Globodera</taxon>
    </lineage>
</organism>
<dbReference type="CDD" id="cd21543">
    <property type="entry name" value="SPOC_SHARP"/>
    <property type="match status" value="1"/>
</dbReference>
<feature type="compositionally biased region" description="Low complexity" evidence="14">
    <location>
        <begin position="978"/>
        <end position="1018"/>
    </location>
</feature>
<evidence type="ECO:0000256" key="9">
    <source>
        <dbReference type="ARBA" id="ARBA00023125"/>
    </source>
</evidence>
<keyword evidence="3" id="KW-0677">Repeat</keyword>
<feature type="compositionally biased region" description="Acidic residues" evidence="14">
    <location>
        <begin position="392"/>
        <end position="401"/>
    </location>
</feature>
<evidence type="ECO:0000259" key="16">
    <source>
        <dbReference type="PROSITE" id="PS50917"/>
    </source>
</evidence>
<feature type="compositionally biased region" description="Low complexity" evidence="14">
    <location>
        <begin position="762"/>
        <end position="791"/>
    </location>
</feature>
<dbReference type="WBParaSite" id="Gr19_v10_g10405.t5">
    <property type="protein sequence ID" value="Gr19_v10_g10405.t5"/>
    <property type="gene ID" value="Gr19_v10_g10405"/>
</dbReference>
<feature type="domain" description="C2H2-type" evidence="15">
    <location>
        <begin position="1943"/>
        <end position="1970"/>
    </location>
</feature>
<dbReference type="Gene3D" id="3.30.160.60">
    <property type="entry name" value="Classic Zinc Finger"/>
    <property type="match status" value="4"/>
</dbReference>
<dbReference type="GO" id="GO:0000785">
    <property type="term" value="C:chromatin"/>
    <property type="evidence" value="ECO:0007669"/>
    <property type="project" value="TreeGrafter"/>
</dbReference>
<dbReference type="GO" id="GO:0000981">
    <property type="term" value="F:DNA-binding transcription factor activity, RNA polymerase II-specific"/>
    <property type="evidence" value="ECO:0007669"/>
    <property type="project" value="TreeGrafter"/>
</dbReference>
<dbReference type="InterPro" id="IPR016194">
    <property type="entry name" value="SPOC-like_C_dom_sf"/>
</dbReference>
<evidence type="ECO:0000256" key="2">
    <source>
        <dbReference type="ARBA" id="ARBA00022723"/>
    </source>
</evidence>
<dbReference type="GO" id="GO:0031519">
    <property type="term" value="C:PcG protein complex"/>
    <property type="evidence" value="ECO:0007669"/>
    <property type="project" value="TreeGrafter"/>
</dbReference>
<feature type="compositionally biased region" description="Basic and acidic residues" evidence="14">
    <location>
        <begin position="90"/>
        <end position="111"/>
    </location>
</feature>
<dbReference type="InterPro" id="IPR010912">
    <property type="entry name" value="SPOC_met"/>
</dbReference>
<accession>A0A914GU22</accession>
<evidence type="ECO:0000256" key="3">
    <source>
        <dbReference type="ARBA" id="ARBA00022737"/>
    </source>
</evidence>
<evidence type="ECO:0000259" key="15">
    <source>
        <dbReference type="PROSITE" id="PS50157"/>
    </source>
</evidence>
<dbReference type="PROSITE" id="PS00028">
    <property type="entry name" value="ZINC_FINGER_C2H2_1"/>
    <property type="match status" value="4"/>
</dbReference>
<evidence type="ECO:0000256" key="8">
    <source>
        <dbReference type="ARBA" id="ARBA00023054"/>
    </source>
</evidence>
<proteinExistence type="predicted"/>
<feature type="region of interest" description="Disordered" evidence="14">
    <location>
        <begin position="1799"/>
        <end position="1821"/>
    </location>
</feature>
<feature type="domain" description="C2H2-type" evidence="15">
    <location>
        <begin position="1886"/>
        <end position="1914"/>
    </location>
</feature>
<dbReference type="PROSITE" id="PS50157">
    <property type="entry name" value="ZINC_FINGER_C2H2_2"/>
    <property type="match status" value="5"/>
</dbReference>
<evidence type="ECO:0000256" key="6">
    <source>
        <dbReference type="ARBA" id="ARBA00022884"/>
    </source>
</evidence>
<evidence type="ECO:0000256" key="7">
    <source>
        <dbReference type="ARBA" id="ARBA00023015"/>
    </source>
</evidence>
<keyword evidence="11" id="KW-0539">Nucleus</keyword>
<feature type="coiled-coil region" evidence="13">
    <location>
        <begin position="553"/>
        <end position="580"/>
    </location>
</feature>
<evidence type="ECO:0000313" key="17">
    <source>
        <dbReference type="Proteomes" id="UP000887572"/>
    </source>
</evidence>
<evidence type="ECO:0000256" key="5">
    <source>
        <dbReference type="ARBA" id="ARBA00022833"/>
    </source>
</evidence>
<evidence type="ECO:0000256" key="13">
    <source>
        <dbReference type="SAM" id="Coils"/>
    </source>
</evidence>
<sequence length="1997" mass="225193">MKPPTTGTSSEVTVLSKEEGACATAEMGKKMKQQTKTIGTKISPKTSKNAMLMKELAKRKRVKIREEKKLNKSTLKRAIGSDKGQTPKRARTEKMMEPIVDRTEWKDKKKVGQEELQSVKSAIADTAQCLDVSIATKLAENDESDQRQHPSIVQQEEHSGEVENLVTVASRKNETDELMDIVAAEKMAESEFEIIDSGNVLTKVAATDKTPDEELKQQKTEEMEVKNKTEEKDGQKKSEEKDGQKKSEEKDGQKKGEEEMDVKNKTEEKDGQKKSEEKEVHKKSEEKVGQKKKLEEKVGQKKKSEEKDGQKKRDEEMDVKNKTEEKDGQNKTEEKEVQKKSEEKVGQKKKEEEKVGQKKKEEEKVGQKKKEEEKDGQKKRGEEATELREIPAEEDDEEQMEAELLRRMEECNEEEAAVASLRLQSKVDRRNSQDLTQKSDDIGHILSPNEKHWKTLDMEMEKEEIPTTKDEEEENKEEDKLGGNGERVVEEEREVEGTLHGQHTAVDEPTTDKTTVFKFETIERRASNESVDSHMAGVGNGFVEVDAEHLRQQKRDQDAMERLAEERRKTEETVKRMDETVDAVATNSTVLQQHDITSGPQTSPDLAQQLGSFQPLSRQPNALQTAADAFPQQPAEGGDVGDYLFPTTMGMGRAQNQQQCEAVIQTVTANPMSMNIQSQYLQQQQPIHSLQHHFSLPSASVVEDVLSVSSGEAVCKTASSSTTTTSSYPFLMPTTSTMSHHQQQQQQHQYGQQHKLQHTHHMPQQQQHYSSLPQQKPSDVSMMESVSMSLPPSMPVGPPPAYDVSAASMADSSHQESAKNVASYQQQLQSLAANSTVYTHQPQISSGMSDVVHQQGMANVFEGLSQDKSHLQQKQKQQSIAPMMLQQRKPSDVKQQQLQHQPAPIVGHNVQQSPLVQPHQGLTDRRLDVQTQQLQLKQPQQQQFRLEQMQLQQQPSRLDPLQQQQSRLEQLQHHQQPRLEQMQPQQPRLEHVQPQQQQTRLDPLQQQQSRLDPPQQHQSRLDQIPPQQQQSRLDPPQQQQSRDQIPPQQRQQFQMQHIVQPPSAVQKQQQLQQQQQYQQKQHQLSSNALTPVLSTQQVQQTKQQNVVQRQRRQQQMPTIPTQQQQQKQLAVSGQYHHQQQQQQHHHIPQQQHYQQQPDTLSTMATTGLIDPQLVSLYQHLRDQQMIQQEISKIGQAQQMPSISAAMLAAASSTNQITPATLSQWHSIVTPTSTMAHGGALEELLRHGLLAPQTPSIVSPSGRTENAGTSAMAVPSSFDELFHQKLSGSSPSPRGFLQHHQQMSSNVPQLNATHMAQQQQQKQQQVQQQQMQQNLLAAGGSVQNKQIQPIQQQQPPPPGQQQQQPSIMCHSQNVEKRQQQHVHANQHIVQQNQQKMVKKQSSANKYPVLWQGQLAMKNADTLVQMHKVCGNEALIQQMNGELSALNENGIPLLRINQRMRLEQTHLENLIRKMEREENQLALICLPCGRDREDVVIQTQKMSVAFIEYFSSKSAAGIVSSGATQQPSSMVAHIFPPSDFSRMLLSRNAPDLLRTVESLNAGYLFGTNSSIASEMLANCLLLTDLGIGNLARAVSRSLSKFASKKPTDPPKFGFPMPSTSAHRQRFGLSPKPSSDFPLPFLAALPQPLALPLLPLRWLSPAFFLSPPLINALLRQCFTSLNVPSSFPSMASSSTAAGSSVRLCGGREQRFTSIESLIGEKGGEKPPFERQGYVPSKSNDVTTSSMAQILSPAVAAGQQRRFMCTDESRNGIGIGATSRVADILPASHVHLSPFEAIKCVKERKGEKRPKGRGEQQREREDKMRRAASKHKVCFGLTPEEKAQIHATEANGEGTDGFCCPRCGKVFSYEYYRDKHLKFTRCVDNGNRRFPCSLCSRSFEKRDRLRIHILHVHERYRPHECPSCLKTFSQSSSLNKHLRTHSGERPYKCPHCEKAFTASSILRTHIRQHSGEKPFKCAICGKCFASHAAHDSHVRRIHSSE</sequence>
<keyword evidence="8 13" id="KW-0175">Coiled coil</keyword>
<feature type="region of interest" description="Disordered" evidence="14">
    <location>
        <begin position="194"/>
        <end position="401"/>
    </location>
</feature>
<feature type="domain" description="C2H2-type" evidence="15">
    <location>
        <begin position="1971"/>
        <end position="1997"/>
    </location>
</feature>
<feature type="compositionally biased region" description="Low complexity" evidence="14">
    <location>
        <begin position="718"/>
        <end position="727"/>
    </location>
</feature>
<keyword evidence="2" id="KW-0479">Metal-binding</keyword>
<dbReference type="PROSITE" id="PS50917">
    <property type="entry name" value="SPOC"/>
    <property type="match status" value="1"/>
</dbReference>
<evidence type="ECO:0000256" key="14">
    <source>
        <dbReference type="SAM" id="MobiDB-lite"/>
    </source>
</evidence>
<evidence type="ECO:0000313" key="18">
    <source>
        <dbReference type="WBParaSite" id="Gr19_v10_g10405.t5"/>
    </source>
</evidence>
<dbReference type="GO" id="GO:0022603">
    <property type="term" value="P:regulation of anatomical structure morphogenesis"/>
    <property type="evidence" value="ECO:0007669"/>
    <property type="project" value="UniProtKB-ARBA"/>
</dbReference>
<feature type="region of interest" description="Disordered" evidence="14">
    <location>
        <begin position="138"/>
        <end position="174"/>
    </location>
</feature>
<reference evidence="18" key="1">
    <citation type="submission" date="2022-11" db="UniProtKB">
        <authorList>
            <consortium name="WormBaseParasite"/>
        </authorList>
    </citation>
    <scope>IDENTIFICATION</scope>
</reference>
<dbReference type="Proteomes" id="UP000887572">
    <property type="component" value="Unplaced"/>
</dbReference>